<evidence type="ECO:0000259" key="2">
    <source>
        <dbReference type="Pfam" id="PF00078"/>
    </source>
</evidence>
<dbReference type="Pfam" id="PF00078">
    <property type="entry name" value="RVT_1"/>
    <property type="match status" value="1"/>
</dbReference>
<keyword evidence="1" id="KW-0732">Signal</keyword>
<dbReference type="PANTHER" id="PTHR33116">
    <property type="entry name" value="REVERSE TRANSCRIPTASE ZINC-BINDING DOMAIN-CONTAINING PROTEIN-RELATED-RELATED"/>
    <property type="match status" value="1"/>
</dbReference>
<dbReference type="PANTHER" id="PTHR33116:SF78">
    <property type="entry name" value="OS12G0587133 PROTEIN"/>
    <property type="match status" value="1"/>
</dbReference>
<evidence type="ECO:0000256" key="1">
    <source>
        <dbReference type="SAM" id="SignalP"/>
    </source>
</evidence>
<dbReference type="EMBL" id="OIVN01006120">
    <property type="protein sequence ID" value="SPD25525.1"/>
    <property type="molecule type" value="Genomic_DNA"/>
</dbReference>
<reference evidence="3" key="1">
    <citation type="submission" date="2018-02" db="EMBL/GenBank/DDBJ databases">
        <authorList>
            <person name="Cohen D.B."/>
            <person name="Kent A.D."/>
        </authorList>
    </citation>
    <scope>NUCLEOTIDE SEQUENCE</scope>
</reference>
<evidence type="ECO:0000313" key="3">
    <source>
        <dbReference type="EMBL" id="SPD25525.1"/>
    </source>
</evidence>
<name>A0A2N9IMF8_FAGSY</name>
<gene>
    <name evidence="3" type="ORF">FSB_LOCUS53407</name>
</gene>
<feature type="domain" description="Reverse transcriptase" evidence="2">
    <location>
        <begin position="397"/>
        <end position="537"/>
    </location>
</feature>
<sequence>MMAHILLGQPMLVFFELSMDVDAHSNVPIASPFPASDLGEKDCEMELPLVTVGEGGSKGEQVGILLALFHVRCYVWWSLPLGHESECLALLSKIEANWKPSASTSGVRKTASKGSHELCNLASSVNYDTGGILFMWDKRVVEKVDVVNTLGVVVQFLLLCPGLIRALVSLDWEEHYSDVLLKLLPRPISDHHPLLVEAGGMAYGKSSFKFENIWLKVEGFVDKVNSRWSWLVTFGDVRYIKHRRMGDILELDVKEGRGDLSVEEHTLREELKDEVVRLEVDGHIYEDKEDIKFQVEHFYHSFFQENEAWRLEVDGIKFDSIDAADRDMLERPFDIKEVLQVIQNLEGDKAPGPDGFTIAFFQKCWLVLEGDIMVFFGEVYEYCKFEKSLNAAFISLIPKKVNALNIRDFRPISLIGSIYKILAKVLANRLALVLDGIVFEAQNSFVGGRKILDTVLIANECLDSRIKSGIPRLICKLDIEKAYDHVNWDCLYYLMDRMGFGSKWIRWIRACISTVQFSVIVNGAPTGFFDSSRGLRQERGLLKGFQVGRAEEAGVCVSHLLAVTGLKVNMNKSEMVPIGEVVGLKDLAGLLSCHIRSLPLQYLGVPLGASYKSLGIWNPIIEKIERRLAWWQKIYLSRGGHLTLLKSTLASLPTYFLSLFPIPVSVANRIECIQRNFLWGGIGEAHKYHLVGWDKVCSPFQYGGLGVRHLIPFNRVLLGKCLWKHIRMGWDVFSSHLGFDVGLGDRILFWHNKWCSDCSLKEIFPVLFGCSLNQNDSVASVLVPQRHGLLRVWNVTFGRSFNDWELDQVTPFFSILHSHIPRSVDVDKLHWRLNRNGTFDSRSYYHVLHAPAVVHFPWKCIWGVKSPRRGGAVCVKMMMSRWTTFSFIVGQLGSWSLVFRSVGIDWVFPNRVSDLLFGWWNLVWEEVVCGVEFDSFLFGKKFGGSGVVEFDSFLLNVDYLAGAQIVVFLRTRKLLWIGC</sequence>
<proteinExistence type="predicted"/>
<feature type="signal peptide" evidence="1">
    <location>
        <begin position="1"/>
        <end position="23"/>
    </location>
</feature>
<organism evidence="3">
    <name type="scientific">Fagus sylvatica</name>
    <name type="common">Beechnut</name>
    <dbReference type="NCBI Taxonomy" id="28930"/>
    <lineage>
        <taxon>Eukaryota</taxon>
        <taxon>Viridiplantae</taxon>
        <taxon>Streptophyta</taxon>
        <taxon>Embryophyta</taxon>
        <taxon>Tracheophyta</taxon>
        <taxon>Spermatophyta</taxon>
        <taxon>Magnoliopsida</taxon>
        <taxon>eudicotyledons</taxon>
        <taxon>Gunneridae</taxon>
        <taxon>Pentapetalae</taxon>
        <taxon>rosids</taxon>
        <taxon>fabids</taxon>
        <taxon>Fagales</taxon>
        <taxon>Fagaceae</taxon>
        <taxon>Fagus</taxon>
    </lineage>
</organism>
<protein>
    <recommendedName>
        <fullName evidence="2">Reverse transcriptase domain-containing protein</fullName>
    </recommendedName>
</protein>
<dbReference type="AlphaFoldDB" id="A0A2N9IMF8"/>
<accession>A0A2N9IMF8</accession>
<feature type="chain" id="PRO_5014796161" description="Reverse transcriptase domain-containing protein" evidence="1">
    <location>
        <begin position="24"/>
        <end position="979"/>
    </location>
</feature>
<dbReference type="InterPro" id="IPR000477">
    <property type="entry name" value="RT_dom"/>
</dbReference>